<dbReference type="AlphaFoldDB" id="A0A0B4DPQ8"/>
<protein>
    <submittedName>
        <fullName evidence="1">Uncharacterized protein</fullName>
    </submittedName>
</protein>
<evidence type="ECO:0000313" key="2">
    <source>
        <dbReference type="Proteomes" id="UP000031196"/>
    </source>
</evidence>
<dbReference type="EMBL" id="JWTB01000008">
    <property type="protein sequence ID" value="KIC68686.1"/>
    <property type="molecule type" value="Genomic_DNA"/>
</dbReference>
<gene>
    <name evidence="1" type="ORF">RM50_04260</name>
</gene>
<accession>A0A0B4DPQ8</accession>
<evidence type="ECO:0000313" key="1">
    <source>
        <dbReference type="EMBL" id="KIC68686.1"/>
    </source>
</evidence>
<dbReference type="OrthoDB" id="9842398at2"/>
<dbReference type="RefSeq" id="WP_043450375.1">
    <property type="nucleotide sequence ID" value="NZ_JWTB01000008.1"/>
</dbReference>
<comment type="caution">
    <text evidence="1">The sequence shown here is derived from an EMBL/GenBank/DDBJ whole genome shotgun (WGS) entry which is preliminary data.</text>
</comment>
<proteinExistence type="predicted"/>
<organism evidence="1 2">
    <name type="scientific">Pseudarthrobacter phenanthrenivorans</name>
    <name type="common">Arthrobacter phenanthrenivorans</name>
    <dbReference type="NCBI Taxonomy" id="361575"/>
    <lineage>
        <taxon>Bacteria</taxon>
        <taxon>Bacillati</taxon>
        <taxon>Actinomycetota</taxon>
        <taxon>Actinomycetes</taxon>
        <taxon>Micrococcales</taxon>
        <taxon>Micrococcaceae</taxon>
        <taxon>Pseudarthrobacter</taxon>
    </lineage>
</organism>
<reference evidence="1 2" key="1">
    <citation type="submission" date="2014-12" db="EMBL/GenBank/DDBJ databases">
        <title>Genome sequencing of Arthrobacter phenanthrenivorans SWC37.</title>
        <authorList>
            <person name="Tan P.W."/>
            <person name="Chan K.-G."/>
        </authorList>
    </citation>
    <scope>NUCLEOTIDE SEQUENCE [LARGE SCALE GENOMIC DNA]</scope>
    <source>
        <strain evidence="1 2">SWC37</strain>
    </source>
</reference>
<sequence length="111" mass="11845">MARPLKHPTGPVVTVRDLDSGEIGSWCFGLIRPVDSHIARNAHAAAERGQEYCLMGVWVKCDLSTPVGATAALCQGNPGRTQLIEAPDGVRAVLQFPESGLSSEEPEVHDV</sequence>
<name>A0A0B4DPQ8_PSEPS</name>
<dbReference type="Proteomes" id="UP000031196">
    <property type="component" value="Unassembled WGS sequence"/>
</dbReference>